<protein>
    <recommendedName>
        <fullName evidence="3 11">Thymidylate kinase</fullName>
        <ecNumber evidence="2 11">2.7.4.9</ecNumber>
    </recommendedName>
    <alternativeName>
        <fullName evidence="11">dTMP kinase</fullName>
    </alternativeName>
</protein>
<sequence>MRSRCAMPGLFITLEGADGAGKTTQGALLAQAFRILGYPVVETREPGGTPVSEAARRVLLDPSLKGMAPMAEVFLYAAARAQLVSEVIRPALASGAVVICDRFTDSTLAYQGFGRGLELERLAAINRMATEGLTPDLTLLLDIDTGEGLGRARQRRPERTEWQGADRMELEEAAFHERVRRGFLRLAEKDRARIHPIAAGGAIAEVHRRIIDAARRLAPNLPYCQEE</sequence>
<dbReference type="NCBIfam" id="TIGR00041">
    <property type="entry name" value="DTMP_kinase"/>
    <property type="match status" value="1"/>
</dbReference>
<dbReference type="GO" id="GO:0006233">
    <property type="term" value="P:dTDP biosynthetic process"/>
    <property type="evidence" value="ECO:0007669"/>
    <property type="project" value="InterPro"/>
</dbReference>
<dbReference type="Pfam" id="PF02223">
    <property type="entry name" value="Thymidylate_kin"/>
    <property type="match status" value="1"/>
</dbReference>
<evidence type="ECO:0000256" key="10">
    <source>
        <dbReference type="ARBA" id="ARBA00057735"/>
    </source>
</evidence>
<evidence type="ECO:0000256" key="4">
    <source>
        <dbReference type="ARBA" id="ARBA00022679"/>
    </source>
</evidence>
<dbReference type="HAMAP" id="MF_00165">
    <property type="entry name" value="Thymidylate_kinase"/>
    <property type="match status" value="1"/>
</dbReference>
<dbReference type="GO" id="GO:0005524">
    <property type="term" value="F:ATP binding"/>
    <property type="evidence" value="ECO:0007669"/>
    <property type="project" value="UniProtKB-UniRule"/>
</dbReference>
<dbReference type="PANTHER" id="PTHR10344">
    <property type="entry name" value="THYMIDYLATE KINASE"/>
    <property type="match status" value="1"/>
</dbReference>
<dbReference type="GO" id="GO:0005829">
    <property type="term" value="C:cytosol"/>
    <property type="evidence" value="ECO:0007669"/>
    <property type="project" value="TreeGrafter"/>
</dbReference>
<evidence type="ECO:0000256" key="6">
    <source>
        <dbReference type="ARBA" id="ARBA00022741"/>
    </source>
</evidence>
<organism evidence="13 14">
    <name type="scientific">Heliomicrobium undosum</name>
    <dbReference type="NCBI Taxonomy" id="121734"/>
    <lineage>
        <taxon>Bacteria</taxon>
        <taxon>Bacillati</taxon>
        <taxon>Bacillota</taxon>
        <taxon>Clostridia</taxon>
        <taxon>Eubacteriales</taxon>
        <taxon>Heliobacteriaceae</taxon>
        <taxon>Heliomicrobium</taxon>
    </lineage>
</organism>
<dbReference type="AlphaFoldDB" id="A0A845L0Y5"/>
<feature type="domain" description="Thymidylate kinase-like" evidence="12">
    <location>
        <begin position="14"/>
        <end position="210"/>
    </location>
</feature>
<dbReference type="InterPro" id="IPR027417">
    <property type="entry name" value="P-loop_NTPase"/>
</dbReference>
<evidence type="ECO:0000259" key="12">
    <source>
        <dbReference type="Pfam" id="PF02223"/>
    </source>
</evidence>
<evidence type="ECO:0000256" key="1">
    <source>
        <dbReference type="ARBA" id="ARBA00009776"/>
    </source>
</evidence>
<dbReference type="PANTHER" id="PTHR10344:SF4">
    <property type="entry name" value="UMP-CMP KINASE 2, MITOCHONDRIAL"/>
    <property type="match status" value="1"/>
</dbReference>
<name>A0A845L0Y5_9FIRM</name>
<evidence type="ECO:0000256" key="7">
    <source>
        <dbReference type="ARBA" id="ARBA00022777"/>
    </source>
</evidence>
<dbReference type="SUPFAM" id="SSF52540">
    <property type="entry name" value="P-loop containing nucleoside triphosphate hydrolases"/>
    <property type="match status" value="1"/>
</dbReference>
<dbReference type="OrthoDB" id="9774907at2"/>
<keyword evidence="4 11" id="KW-0808">Transferase</keyword>
<dbReference type="GO" id="GO:0006227">
    <property type="term" value="P:dUDP biosynthetic process"/>
    <property type="evidence" value="ECO:0007669"/>
    <property type="project" value="TreeGrafter"/>
</dbReference>
<comment type="caution">
    <text evidence="13">The sequence shown here is derived from an EMBL/GenBank/DDBJ whole genome shotgun (WGS) entry which is preliminary data.</text>
</comment>
<keyword evidence="5 11" id="KW-0545">Nucleotide biosynthesis</keyword>
<evidence type="ECO:0000256" key="11">
    <source>
        <dbReference type="HAMAP-Rule" id="MF_00165"/>
    </source>
</evidence>
<evidence type="ECO:0000256" key="5">
    <source>
        <dbReference type="ARBA" id="ARBA00022727"/>
    </source>
</evidence>
<keyword evidence="14" id="KW-1185">Reference proteome</keyword>
<accession>A0A845L0Y5</accession>
<feature type="binding site" evidence="11">
    <location>
        <begin position="16"/>
        <end position="23"/>
    </location>
    <ligand>
        <name>ATP</name>
        <dbReference type="ChEBI" id="CHEBI:30616"/>
    </ligand>
</feature>
<dbReference type="Proteomes" id="UP000463470">
    <property type="component" value="Unassembled WGS sequence"/>
</dbReference>
<evidence type="ECO:0000256" key="8">
    <source>
        <dbReference type="ARBA" id="ARBA00022840"/>
    </source>
</evidence>
<dbReference type="InterPro" id="IPR018094">
    <property type="entry name" value="Thymidylate_kinase"/>
</dbReference>
<dbReference type="Gene3D" id="3.40.50.300">
    <property type="entry name" value="P-loop containing nucleotide triphosphate hydrolases"/>
    <property type="match status" value="1"/>
</dbReference>
<dbReference type="PROSITE" id="PS01331">
    <property type="entry name" value="THYMIDYLATE_KINASE"/>
    <property type="match status" value="1"/>
</dbReference>
<gene>
    <name evidence="11" type="primary">tmk</name>
    <name evidence="13" type="ORF">GTO91_05990</name>
</gene>
<keyword evidence="8 11" id="KW-0067">ATP-binding</keyword>
<comment type="catalytic activity">
    <reaction evidence="9 11">
        <text>dTMP + ATP = dTDP + ADP</text>
        <dbReference type="Rhea" id="RHEA:13517"/>
        <dbReference type="ChEBI" id="CHEBI:30616"/>
        <dbReference type="ChEBI" id="CHEBI:58369"/>
        <dbReference type="ChEBI" id="CHEBI:63528"/>
        <dbReference type="ChEBI" id="CHEBI:456216"/>
        <dbReference type="EC" id="2.7.4.9"/>
    </reaction>
</comment>
<comment type="similarity">
    <text evidence="1 11">Belongs to the thymidylate kinase family.</text>
</comment>
<evidence type="ECO:0000256" key="2">
    <source>
        <dbReference type="ARBA" id="ARBA00012980"/>
    </source>
</evidence>
<dbReference type="EC" id="2.7.4.9" evidence="2 11"/>
<evidence type="ECO:0000313" key="13">
    <source>
        <dbReference type="EMBL" id="MZP29256.1"/>
    </source>
</evidence>
<dbReference type="EMBL" id="WXEY01000004">
    <property type="protein sequence ID" value="MZP29256.1"/>
    <property type="molecule type" value="Genomic_DNA"/>
</dbReference>
<keyword evidence="6 11" id="KW-0547">Nucleotide-binding</keyword>
<reference evidence="13 14" key="1">
    <citation type="submission" date="2020-01" db="EMBL/GenBank/DDBJ databases">
        <title>Whole-genome sequence of Heliobacterium undosum DSM 13378.</title>
        <authorList>
            <person name="Kyndt J.A."/>
            <person name="Meyer T.E."/>
        </authorList>
    </citation>
    <scope>NUCLEOTIDE SEQUENCE [LARGE SCALE GENOMIC DNA]</scope>
    <source>
        <strain evidence="13 14">DSM 13378</strain>
    </source>
</reference>
<dbReference type="InterPro" id="IPR018095">
    <property type="entry name" value="Thymidylate_kin_CS"/>
</dbReference>
<keyword evidence="7 11" id="KW-0418">Kinase</keyword>
<evidence type="ECO:0000313" key="14">
    <source>
        <dbReference type="Proteomes" id="UP000463470"/>
    </source>
</evidence>
<evidence type="ECO:0000256" key="3">
    <source>
        <dbReference type="ARBA" id="ARBA00017144"/>
    </source>
</evidence>
<comment type="function">
    <text evidence="10 11">Phosphorylation of dTMP to form dTDP in both de novo and salvage pathways of dTTP synthesis.</text>
</comment>
<dbReference type="GO" id="GO:0004798">
    <property type="term" value="F:dTMP kinase activity"/>
    <property type="evidence" value="ECO:0007669"/>
    <property type="project" value="UniProtKB-UniRule"/>
</dbReference>
<dbReference type="CDD" id="cd01672">
    <property type="entry name" value="TMPK"/>
    <property type="match status" value="1"/>
</dbReference>
<dbReference type="FunFam" id="3.40.50.300:FF:000225">
    <property type="entry name" value="Thymidylate kinase"/>
    <property type="match status" value="1"/>
</dbReference>
<dbReference type="InterPro" id="IPR039430">
    <property type="entry name" value="Thymidylate_kin-like_dom"/>
</dbReference>
<proteinExistence type="inferred from homology"/>
<dbReference type="GO" id="GO:0006235">
    <property type="term" value="P:dTTP biosynthetic process"/>
    <property type="evidence" value="ECO:0007669"/>
    <property type="project" value="UniProtKB-UniRule"/>
</dbReference>
<evidence type="ECO:0000256" key="9">
    <source>
        <dbReference type="ARBA" id="ARBA00048743"/>
    </source>
</evidence>